<dbReference type="AlphaFoldDB" id="A0AAN8EPA9"/>
<dbReference type="InterPro" id="IPR029069">
    <property type="entry name" value="HotDog_dom_sf"/>
</dbReference>
<dbReference type="InterPro" id="IPR052741">
    <property type="entry name" value="Mitochondrial_HTD2"/>
</dbReference>
<dbReference type="GO" id="GO:0005739">
    <property type="term" value="C:mitochondrion"/>
    <property type="evidence" value="ECO:0007669"/>
    <property type="project" value="TreeGrafter"/>
</dbReference>
<feature type="region of interest" description="Disordered" evidence="1">
    <location>
        <begin position="513"/>
        <end position="632"/>
    </location>
</feature>
<sequence>MSCVNNVCRRIRNPAGSVSTVPINKGQIRGKNDVFPLPPSFKLSKAARAGRPPSKAHLNSARSSIKPNIKPLRSRARELTSALPLRLNATNFANATTDAEAGSKATLDNAVEDFVNHKIAYSAGLDSGRIIQQQFGTQHPDLHEFMPAFIKRGEFSSESLRLFWNAFNGLLPPDPYQPSTIETPKGKLYRRSYMTTAPLDRPGMNRAPLYGHLTMFNHPIDPSQLLSDGTDKRFLPGPGDVWKHRLWAGGSINLFSYHPRSYDSSELYHMVERPVDIRVVGKDQQPQRVFVTVRKSFYLIENMLPASLYNRDRILEVLNQRPTYNGDLRKPKEDRSLGILTRGPGLEEEYTLCFLREPPNFNDSSTKVVKPPPKPKFTHTLTPNRHLLFCWSALTYNAHLIHLDPTFAKQEYGAPDLLVHGPLTLYLVLEWFNRQLQTYAKDRQLSTFHLKSINYRNLLPLYVDEPMKLCMKPSEFPKPGELAPVWDVWIEKTTKEGTPTMAFRGEITVSADKGPLVLGPEGQRISGSEAPESSTVKSTVSAAAVRQERQQERQRRRLAIRPSKADQGSTAQTAPDEPAAGSSQELEIGTSESNPRKPERKPPLRPRTQEAKPKPKSEPEEEEIKFESPFFP</sequence>
<dbReference type="PANTHER" id="PTHR28152:SF1">
    <property type="entry name" value="HYDROXYACYL-THIOESTER DEHYDRATASE TYPE 2, MITOCHONDRIAL"/>
    <property type="match status" value="1"/>
</dbReference>
<evidence type="ECO:0000313" key="3">
    <source>
        <dbReference type="Proteomes" id="UP001316803"/>
    </source>
</evidence>
<dbReference type="Gene3D" id="3.10.129.10">
    <property type="entry name" value="Hotdog Thioesterase"/>
    <property type="match status" value="1"/>
</dbReference>
<organism evidence="2 3">
    <name type="scientific">Knufia fluminis</name>
    <dbReference type="NCBI Taxonomy" id="191047"/>
    <lineage>
        <taxon>Eukaryota</taxon>
        <taxon>Fungi</taxon>
        <taxon>Dikarya</taxon>
        <taxon>Ascomycota</taxon>
        <taxon>Pezizomycotina</taxon>
        <taxon>Eurotiomycetes</taxon>
        <taxon>Chaetothyriomycetidae</taxon>
        <taxon>Chaetothyriales</taxon>
        <taxon>Trichomeriaceae</taxon>
        <taxon>Knufia</taxon>
    </lineage>
</organism>
<dbReference type="SUPFAM" id="SSF54637">
    <property type="entry name" value="Thioesterase/thiol ester dehydrase-isomerase"/>
    <property type="match status" value="1"/>
</dbReference>
<protein>
    <submittedName>
        <fullName evidence="2">Uncharacterized protein</fullName>
    </submittedName>
</protein>
<dbReference type="Proteomes" id="UP001316803">
    <property type="component" value="Unassembled WGS sequence"/>
</dbReference>
<accession>A0AAN8EPA9</accession>
<keyword evidence="3" id="KW-1185">Reference proteome</keyword>
<proteinExistence type="predicted"/>
<feature type="compositionally biased region" description="Basic and acidic residues" evidence="1">
    <location>
        <begin position="594"/>
        <end position="618"/>
    </location>
</feature>
<feature type="compositionally biased region" description="Low complexity" evidence="1">
    <location>
        <begin position="533"/>
        <end position="545"/>
    </location>
</feature>
<feature type="compositionally biased region" description="Polar residues" evidence="1">
    <location>
        <begin position="581"/>
        <end position="593"/>
    </location>
</feature>
<dbReference type="EMBL" id="JAKLMC020000006">
    <property type="protein sequence ID" value="KAK5955853.1"/>
    <property type="molecule type" value="Genomic_DNA"/>
</dbReference>
<gene>
    <name evidence="2" type="ORF">OHC33_003494</name>
</gene>
<dbReference type="PANTHER" id="PTHR28152">
    <property type="entry name" value="HYDROXYACYL-THIOESTER DEHYDRATASE TYPE 2, MITOCHONDRIAL"/>
    <property type="match status" value="1"/>
</dbReference>
<dbReference type="GO" id="GO:0019171">
    <property type="term" value="F:(3R)-hydroxyacyl-[acyl-carrier-protein] dehydratase activity"/>
    <property type="evidence" value="ECO:0007669"/>
    <property type="project" value="TreeGrafter"/>
</dbReference>
<evidence type="ECO:0000256" key="1">
    <source>
        <dbReference type="SAM" id="MobiDB-lite"/>
    </source>
</evidence>
<evidence type="ECO:0000313" key="2">
    <source>
        <dbReference type="EMBL" id="KAK5955853.1"/>
    </source>
</evidence>
<comment type="caution">
    <text evidence="2">The sequence shown here is derived from an EMBL/GenBank/DDBJ whole genome shotgun (WGS) entry which is preliminary data.</text>
</comment>
<reference evidence="2 3" key="1">
    <citation type="submission" date="2022-12" db="EMBL/GenBank/DDBJ databases">
        <title>Genomic features and morphological characterization of a novel Knufia sp. strain isolated from spacecraft assembly facility.</title>
        <authorList>
            <person name="Teixeira M."/>
            <person name="Chander A.M."/>
            <person name="Stajich J.E."/>
            <person name="Venkateswaran K."/>
        </authorList>
    </citation>
    <scope>NUCLEOTIDE SEQUENCE [LARGE SCALE GENOMIC DNA]</scope>
    <source>
        <strain evidence="2 3">FJI-L2-BK-P2</strain>
    </source>
</reference>
<name>A0AAN8EPA9_9EURO</name>